<sequence>MSDTKIEDSSNDNTSEVNSKEQLMVLLTVETNELNEKDSKLVYNLLTSSDCNIEISDFIGLFQKFNHVCNHKVFCDEVIISRVYWNKFKEILLNSSPETVTDLVSQILEMSLTNYENHLESFEPMLQAIYDEHILFHLIDYSVVETASPALLSSVLVATSNIFECCAILANYDYKIGIVLVLKILFYYFDLNGHELISAIFESKKLDDHILKKTAGCFSGIITVLRKFKINSFPNSYKRRFFLAVFDMMGEKSVTIEDFESDLKYEDLGNLNFLQAFDLILFLESNNLSFKKTLTEQLIFGQDPFPLTKAIVYMSNALAIFIDPILRDSNTNTELMSVVIMKNTILYAFMDNLLKMWVESNAKSESDLYSLLDLVKIIMYKAEIHIRNRAHHPNSRLVHYCEKFINSVDYKTARQWQINVIKNSQCEEWADSLKEFNEMLSTQVFDYVRHLRVLQLQTGSWYYNENPLSVSVKNRNISFVMLSDNQKHILVRDFDFKTTDKPYIVDNKIISGSTDPLSPNSGTRIPSSKTLLVSLNDIESIENEEITPTNTISDTKTPKNVILKKNVCMKVDILGKQNKLLLRLYFDNRESRYIWLDGLKLILHMSKKKNNETDVIRQLSNDTREQIEKLIEVRRNTQMINLFTDSYSDISDKTSIEEIMKRRTTVSEENIKKEKNILIDATTSEEDSDDEQYYNMDTLKSLPANLFYD</sequence>
<evidence type="ECO:0000313" key="1">
    <source>
        <dbReference type="EMBL" id="EDO19032.1"/>
    </source>
</evidence>
<dbReference type="FunCoup" id="A7TFL8">
    <property type="interactions" value="15"/>
</dbReference>
<dbReference type="InParanoid" id="A7TFL8"/>
<evidence type="ECO:0000313" key="2">
    <source>
        <dbReference type="Proteomes" id="UP000000267"/>
    </source>
</evidence>
<accession>A7TFL8</accession>
<dbReference type="STRING" id="436907.A7TFL8"/>
<reference evidence="1 2" key="1">
    <citation type="journal article" date="2007" name="Proc. Natl. Acad. Sci. U.S.A.">
        <title>Independent sorting-out of thousands of duplicated gene pairs in two yeast species descended from a whole-genome duplication.</title>
        <authorList>
            <person name="Scannell D.R."/>
            <person name="Frank A.C."/>
            <person name="Conant G.C."/>
            <person name="Byrne K.P."/>
            <person name="Woolfit M."/>
            <person name="Wolfe K.H."/>
        </authorList>
    </citation>
    <scope>NUCLEOTIDE SEQUENCE [LARGE SCALE GENOMIC DNA]</scope>
    <source>
        <strain evidence="2">ATCC 22028 / DSM 70294 / BCRC 21397 / CBS 2163 / NBRC 10782 / NRRL Y-8283 / UCD 57-17</strain>
    </source>
</reference>
<dbReference type="HOGENOM" id="CLU_425916_0_0_1"/>
<proteinExistence type="predicted"/>
<dbReference type="RefSeq" id="XP_001646890.1">
    <property type="nucleotide sequence ID" value="XM_001646840.1"/>
</dbReference>
<evidence type="ECO:0008006" key="3">
    <source>
        <dbReference type="Google" id="ProtNLM"/>
    </source>
</evidence>
<organism evidence="2">
    <name type="scientific">Vanderwaltozyma polyspora (strain ATCC 22028 / DSM 70294 / BCRC 21397 / CBS 2163 / NBRC 10782 / NRRL Y-8283 / UCD 57-17)</name>
    <name type="common">Kluyveromyces polysporus</name>
    <dbReference type="NCBI Taxonomy" id="436907"/>
    <lineage>
        <taxon>Eukaryota</taxon>
        <taxon>Fungi</taxon>
        <taxon>Dikarya</taxon>
        <taxon>Ascomycota</taxon>
        <taxon>Saccharomycotina</taxon>
        <taxon>Saccharomycetes</taxon>
        <taxon>Saccharomycetales</taxon>
        <taxon>Saccharomycetaceae</taxon>
        <taxon>Vanderwaltozyma</taxon>
    </lineage>
</organism>
<name>A7TFL8_VANPO</name>
<protein>
    <recommendedName>
        <fullName evidence="3">PH domain-containing protein</fullName>
    </recommendedName>
</protein>
<dbReference type="eggNOG" id="ENOG502R0G6">
    <property type="taxonomic scope" value="Eukaryota"/>
</dbReference>
<dbReference type="KEGG" id="vpo:Kpol_2002p104"/>
<dbReference type="EMBL" id="DS480383">
    <property type="protein sequence ID" value="EDO19032.1"/>
    <property type="molecule type" value="Genomic_DNA"/>
</dbReference>
<gene>
    <name evidence="1" type="ORF">Kpol_2002p104</name>
</gene>
<dbReference type="Proteomes" id="UP000000267">
    <property type="component" value="Unassembled WGS sequence"/>
</dbReference>
<keyword evidence="2" id="KW-1185">Reference proteome</keyword>
<dbReference type="GeneID" id="5547359"/>
<dbReference type="AlphaFoldDB" id="A7TFL8"/>
<dbReference type="OMA" id="CYHTLIS"/>
<dbReference type="PhylomeDB" id="A7TFL8"/>
<dbReference type="OrthoDB" id="28413at2759"/>